<dbReference type="EMBL" id="SBIQ01000374">
    <property type="protein sequence ID" value="KAF7678791.1"/>
    <property type="molecule type" value="Genomic_DNA"/>
</dbReference>
<dbReference type="Gene3D" id="1.20.5.170">
    <property type="match status" value="1"/>
</dbReference>
<accession>A0ABQ7HVR1</accession>
<comment type="caution">
    <text evidence="4">The sequence shown here is derived from an EMBL/GenBank/DDBJ whole genome shotgun (WGS) entry which is preliminary data.</text>
</comment>
<dbReference type="InterPro" id="IPR010760">
    <property type="entry name" value="DNA-repair_Swi5"/>
</dbReference>
<dbReference type="Pfam" id="PF07061">
    <property type="entry name" value="Swi5"/>
    <property type="match status" value="1"/>
</dbReference>
<keyword evidence="5" id="KW-1185">Reference proteome</keyword>
<protein>
    <submittedName>
        <fullName evidence="4">DNA repair protein SWI5 like protein</fullName>
    </submittedName>
</protein>
<proteinExistence type="inferred from homology"/>
<name>A0ABQ7HVR1_9MICR</name>
<comment type="similarity">
    <text evidence="1">Belongs to the SWI5/SAE3 family.</text>
</comment>
<gene>
    <name evidence="4" type="primary">swi5</name>
    <name evidence="4" type="ORF">TCON_2570</name>
</gene>
<keyword evidence="2" id="KW-0227">DNA damage</keyword>
<evidence type="ECO:0000256" key="1">
    <source>
        <dbReference type="ARBA" id="ARBA00008060"/>
    </source>
</evidence>
<organism evidence="4 5">
    <name type="scientific">Astathelohania contejeani</name>
    <dbReference type="NCBI Taxonomy" id="164912"/>
    <lineage>
        <taxon>Eukaryota</taxon>
        <taxon>Fungi</taxon>
        <taxon>Fungi incertae sedis</taxon>
        <taxon>Microsporidia</taxon>
        <taxon>Astathelohaniidae</taxon>
        <taxon>Astathelohania</taxon>
    </lineage>
</organism>
<evidence type="ECO:0000256" key="2">
    <source>
        <dbReference type="ARBA" id="ARBA00022763"/>
    </source>
</evidence>
<evidence type="ECO:0000313" key="5">
    <source>
        <dbReference type="Proteomes" id="UP001516464"/>
    </source>
</evidence>
<keyword evidence="3" id="KW-0234">DNA repair</keyword>
<evidence type="ECO:0000313" key="4">
    <source>
        <dbReference type="EMBL" id="KAF7678791.1"/>
    </source>
</evidence>
<dbReference type="PANTHER" id="PTHR28529:SF2">
    <property type="entry name" value="DNA REPAIR PROTEIN SWI5 HOMOLOG"/>
    <property type="match status" value="1"/>
</dbReference>
<dbReference type="Proteomes" id="UP001516464">
    <property type="component" value="Unassembled WGS sequence"/>
</dbReference>
<dbReference type="PANTHER" id="PTHR28529">
    <property type="entry name" value="DNA REPAIR PROTEIN SWI5 HOMOLOG"/>
    <property type="match status" value="1"/>
</dbReference>
<reference evidence="4 5" key="1">
    <citation type="submission" date="2019-01" db="EMBL/GenBank/DDBJ databases">
        <title>Genomes sequencing and comparative genomics of infectious freshwater microsporidia, Cucumispora dikerogammari and Thelohania contejeani.</title>
        <authorList>
            <person name="Cormier A."/>
            <person name="Giraud I."/>
            <person name="Wattier R."/>
            <person name="Teixeira M."/>
            <person name="Grandjean F."/>
            <person name="Rigaud T."/>
            <person name="Cordaux R."/>
        </authorList>
    </citation>
    <scope>NUCLEOTIDE SEQUENCE [LARGE SCALE GENOMIC DNA]</scope>
    <source>
        <strain evidence="4">T1</strain>
        <tissue evidence="4">Spores</tissue>
    </source>
</reference>
<evidence type="ECO:0000256" key="3">
    <source>
        <dbReference type="ARBA" id="ARBA00023204"/>
    </source>
</evidence>
<sequence length="123" mass="14955">MKKKQTNLHFNDWSNCEIIYKDDIINFEFLQENNLIKEIEDGYYYLRDELKNIEKRYYLMKNKELAAQLNIHDIDVEIKKFIRKLNLYNEIKDIGQMLMGKIADLRGVTTRELHEEFGIIYDE</sequence>